<dbReference type="RefSeq" id="WP_305027708.1">
    <property type="nucleotide sequence ID" value="NZ_JAUQTA010000001.1"/>
</dbReference>
<organism evidence="4 5">
    <name type="scientific">Nocardioides jiangxiensis</name>
    <dbReference type="NCBI Taxonomy" id="3064524"/>
    <lineage>
        <taxon>Bacteria</taxon>
        <taxon>Bacillati</taxon>
        <taxon>Actinomycetota</taxon>
        <taxon>Actinomycetes</taxon>
        <taxon>Propionibacteriales</taxon>
        <taxon>Nocardioidaceae</taxon>
        <taxon>Nocardioides</taxon>
    </lineage>
</organism>
<feature type="compositionally biased region" description="Basic and acidic residues" evidence="2">
    <location>
        <begin position="55"/>
        <end position="64"/>
    </location>
</feature>
<evidence type="ECO:0000313" key="5">
    <source>
        <dbReference type="Proteomes" id="UP001233314"/>
    </source>
</evidence>
<dbReference type="PANTHER" id="PTHR10963:SF55">
    <property type="entry name" value="GLYCOSIDE HYDROLASE FAMILY 16 PROTEIN"/>
    <property type="match status" value="1"/>
</dbReference>
<feature type="domain" description="GH16" evidence="3">
    <location>
        <begin position="169"/>
        <end position="423"/>
    </location>
</feature>
<comment type="similarity">
    <text evidence="1">Belongs to the glycosyl hydrolase 16 family.</text>
</comment>
<dbReference type="Proteomes" id="UP001233314">
    <property type="component" value="Unassembled WGS sequence"/>
</dbReference>
<dbReference type="PROSITE" id="PS51762">
    <property type="entry name" value="GH16_2"/>
    <property type="match status" value="1"/>
</dbReference>
<reference evidence="4 5" key="1">
    <citation type="submission" date="2023-07" db="EMBL/GenBank/DDBJ databases">
        <title>Nocardioides sp. nov WY-20 isolated from soil.</title>
        <authorList>
            <person name="Liu B."/>
            <person name="Wan Y."/>
        </authorList>
    </citation>
    <scope>NUCLEOTIDE SEQUENCE [LARGE SCALE GENOMIC DNA]</scope>
    <source>
        <strain evidence="4 5">WY-20</strain>
    </source>
</reference>
<evidence type="ECO:0000256" key="2">
    <source>
        <dbReference type="SAM" id="MobiDB-lite"/>
    </source>
</evidence>
<feature type="compositionally biased region" description="Low complexity" evidence="2">
    <location>
        <begin position="89"/>
        <end position="108"/>
    </location>
</feature>
<accession>A0ABT9B1Z8</accession>
<evidence type="ECO:0000259" key="3">
    <source>
        <dbReference type="PROSITE" id="PS51762"/>
    </source>
</evidence>
<dbReference type="GO" id="GO:0016787">
    <property type="term" value="F:hydrolase activity"/>
    <property type="evidence" value="ECO:0007669"/>
    <property type="project" value="UniProtKB-KW"/>
</dbReference>
<name>A0ABT9B1Z8_9ACTN</name>
<keyword evidence="5" id="KW-1185">Reference proteome</keyword>
<sequence length="423" mass="44223">MRPKVLAIVLLLCVLTVGMLAVLDWRHGDEPKPTAGSRSDAAPGDGGLSVPEVEDLARRDRDRSAGGSGSSGDTGSWAYDPMTGWGYPASGSPVGSSSGTTPGSSASSGGQGSRPGPPSTGSSAPSPSSDITTDGAGTMLDGDMAAGSPGLLGGTTSLLRSTTGSVTNTACGGTTPPVKKSGGTYTCAFWDDFSGSSLDSSRWVPGDSTKNGYTSNGNCVRPDLVGVAGGYAQLTVRKLSSPVACYPGGPSSQYEGGMLHTKGLFATTTGYVEFRAKFPDTSTQGLHSALWMLPRDNTYGAWPASGEIDVVERRTMRQDIVQPSLHYTGETSSDTSQACRFADAGTAFHTYAVQWTSSTMNFYFDNTLCWSRQWAPSSPKRPAPFDKPFYLIMNQVAGAGYNAPVDATPFPSTMLVDWVRVWN</sequence>
<dbReference type="InterPro" id="IPR013320">
    <property type="entry name" value="ConA-like_dom_sf"/>
</dbReference>
<dbReference type="InterPro" id="IPR000757">
    <property type="entry name" value="Beta-glucanase-like"/>
</dbReference>
<keyword evidence="4" id="KW-0378">Hydrolase</keyword>
<evidence type="ECO:0000313" key="4">
    <source>
        <dbReference type="EMBL" id="MDO7868334.1"/>
    </source>
</evidence>
<dbReference type="EMBL" id="JAUQTA010000001">
    <property type="protein sequence ID" value="MDO7868334.1"/>
    <property type="molecule type" value="Genomic_DNA"/>
</dbReference>
<dbReference type="PANTHER" id="PTHR10963">
    <property type="entry name" value="GLYCOSYL HYDROLASE-RELATED"/>
    <property type="match status" value="1"/>
</dbReference>
<comment type="caution">
    <text evidence="4">The sequence shown here is derived from an EMBL/GenBank/DDBJ whole genome shotgun (WGS) entry which is preliminary data.</text>
</comment>
<dbReference type="SUPFAM" id="SSF49899">
    <property type="entry name" value="Concanavalin A-like lectins/glucanases"/>
    <property type="match status" value="1"/>
</dbReference>
<dbReference type="CDD" id="cd08023">
    <property type="entry name" value="GH16_laminarinase_like"/>
    <property type="match status" value="1"/>
</dbReference>
<proteinExistence type="inferred from homology"/>
<gene>
    <name evidence="4" type="ORF">Q5722_08120</name>
</gene>
<feature type="region of interest" description="Disordered" evidence="2">
    <location>
        <begin position="30"/>
        <end position="77"/>
    </location>
</feature>
<dbReference type="Pfam" id="PF00722">
    <property type="entry name" value="Glyco_hydro_16"/>
    <property type="match status" value="1"/>
</dbReference>
<dbReference type="InterPro" id="IPR050546">
    <property type="entry name" value="Glycosyl_Hydrlase_16"/>
</dbReference>
<evidence type="ECO:0000256" key="1">
    <source>
        <dbReference type="ARBA" id="ARBA00006865"/>
    </source>
</evidence>
<protein>
    <submittedName>
        <fullName evidence="4">Glycoside hydrolase family 16 protein</fullName>
    </submittedName>
</protein>
<feature type="compositionally biased region" description="Low complexity" evidence="2">
    <location>
        <begin position="119"/>
        <end position="129"/>
    </location>
</feature>
<dbReference type="Gene3D" id="2.60.120.200">
    <property type="match status" value="1"/>
</dbReference>
<feature type="region of interest" description="Disordered" evidence="2">
    <location>
        <begin position="89"/>
        <end position="154"/>
    </location>
</feature>